<dbReference type="EMBL" id="PGUY01000002">
    <property type="protein sequence ID" value="PLT31802.1"/>
    <property type="molecule type" value="Genomic_DNA"/>
</dbReference>
<dbReference type="Proteomes" id="UP000234748">
    <property type="component" value="Unassembled WGS sequence"/>
</dbReference>
<reference evidence="2 3" key="1">
    <citation type="submission" date="2017-11" db="EMBL/GenBank/DDBJ databases">
        <title>Comparitive Functional Genomics of Dry Heat Resistant strains isolated from the Viking Spacecraft.</title>
        <authorList>
            <person name="Seuylemezian A."/>
            <person name="Cooper K."/>
            <person name="Vaishampayan P."/>
        </authorList>
    </citation>
    <scope>NUCLEOTIDE SEQUENCE [LARGE SCALE GENOMIC DNA]</scope>
    <source>
        <strain evidence="2 3">V1-29</strain>
    </source>
</reference>
<keyword evidence="3" id="KW-1185">Reference proteome</keyword>
<evidence type="ECO:0000313" key="3">
    <source>
        <dbReference type="Proteomes" id="UP000234748"/>
    </source>
</evidence>
<organism evidence="2 3">
    <name type="scientific">Peribacillus deserti</name>
    <dbReference type="NCBI Taxonomy" id="673318"/>
    <lineage>
        <taxon>Bacteria</taxon>
        <taxon>Bacillati</taxon>
        <taxon>Bacillota</taxon>
        <taxon>Bacilli</taxon>
        <taxon>Bacillales</taxon>
        <taxon>Bacillaceae</taxon>
        <taxon>Peribacillus</taxon>
    </lineage>
</organism>
<accession>A0A2N5MBR0</accession>
<dbReference type="SUPFAM" id="SSF52540">
    <property type="entry name" value="P-loop containing nucleoside triphosphate hydrolases"/>
    <property type="match status" value="1"/>
</dbReference>
<dbReference type="GO" id="GO:0003678">
    <property type="term" value="F:DNA helicase activity"/>
    <property type="evidence" value="ECO:0007669"/>
    <property type="project" value="InterPro"/>
</dbReference>
<dbReference type="InterPro" id="IPR027417">
    <property type="entry name" value="P-loop_NTPase"/>
</dbReference>
<proteinExistence type="predicted"/>
<dbReference type="GO" id="GO:0006260">
    <property type="term" value="P:DNA replication"/>
    <property type="evidence" value="ECO:0007669"/>
    <property type="project" value="InterPro"/>
</dbReference>
<dbReference type="PANTHER" id="PTHR30153:SF2">
    <property type="entry name" value="REPLICATIVE DNA HELICASE"/>
    <property type="match status" value="1"/>
</dbReference>
<comment type="caution">
    <text evidence="2">The sequence shown here is derived from an EMBL/GenBank/DDBJ whole genome shotgun (WGS) entry which is preliminary data.</text>
</comment>
<feature type="domain" description="SF4 helicase" evidence="1">
    <location>
        <begin position="1"/>
        <end position="92"/>
    </location>
</feature>
<sequence>MAKVLNVVVIALSQLSRAVESRQDKRPMLSDLRESGQIEQDADLIALLYREDYYHNDKEKDNKMEVIIAKQRNGPVGTVKLEFEKEIGRLVG</sequence>
<dbReference type="InterPro" id="IPR007694">
    <property type="entry name" value="DNA_helicase_DnaB-like_C"/>
</dbReference>
<evidence type="ECO:0000259" key="1">
    <source>
        <dbReference type="PROSITE" id="PS51199"/>
    </source>
</evidence>
<evidence type="ECO:0000313" key="2">
    <source>
        <dbReference type="EMBL" id="PLT31802.1"/>
    </source>
</evidence>
<dbReference type="OrthoDB" id="2911857at2"/>
<dbReference type="AlphaFoldDB" id="A0A2N5MBR0"/>
<dbReference type="GO" id="GO:0005829">
    <property type="term" value="C:cytosol"/>
    <property type="evidence" value="ECO:0007669"/>
    <property type="project" value="TreeGrafter"/>
</dbReference>
<dbReference type="Gene3D" id="3.40.50.300">
    <property type="entry name" value="P-loop containing nucleotide triphosphate hydrolases"/>
    <property type="match status" value="1"/>
</dbReference>
<name>A0A2N5MBR0_9BACI</name>
<gene>
    <name evidence="2" type="ORF">CUU66_01195</name>
</gene>
<protein>
    <recommendedName>
        <fullName evidence="1">SF4 helicase domain-containing protein</fullName>
    </recommendedName>
</protein>
<dbReference type="Pfam" id="PF03796">
    <property type="entry name" value="DnaB_C"/>
    <property type="match status" value="1"/>
</dbReference>
<dbReference type="PANTHER" id="PTHR30153">
    <property type="entry name" value="REPLICATIVE DNA HELICASE DNAB"/>
    <property type="match status" value="1"/>
</dbReference>
<dbReference type="GO" id="GO:0005524">
    <property type="term" value="F:ATP binding"/>
    <property type="evidence" value="ECO:0007669"/>
    <property type="project" value="InterPro"/>
</dbReference>
<dbReference type="PROSITE" id="PS51199">
    <property type="entry name" value="SF4_HELICASE"/>
    <property type="match status" value="1"/>
</dbReference>